<reference evidence="1 2" key="1">
    <citation type="submission" date="2021-07" db="EMBL/GenBank/DDBJ databases">
        <title>Shewanella sp. nov, isolated from SCS.</title>
        <authorList>
            <person name="Cao W.R."/>
        </authorList>
    </citation>
    <scope>NUCLEOTIDE SEQUENCE [LARGE SCALE GENOMIC DNA]</scope>
    <source>
        <strain evidence="1 2">NR704-98</strain>
    </source>
</reference>
<name>A0ABS7E578_9GAMM</name>
<gene>
    <name evidence="1" type="ORF">K0625_13605</name>
</gene>
<dbReference type="InterPro" id="IPR027417">
    <property type="entry name" value="P-loop_NTPase"/>
</dbReference>
<proteinExistence type="predicted"/>
<organism evidence="1 2">
    <name type="scientific">Shewanella nanhaiensis</name>
    <dbReference type="NCBI Taxonomy" id="2864872"/>
    <lineage>
        <taxon>Bacteria</taxon>
        <taxon>Pseudomonadati</taxon>
        <taxon>Pseudomonadota</taxon>
        <taxon>Gammaproteobacteria</taxon>
        <taxon>Alteromonadales</taxon>
        <taxon>Shewanellaceae</taxon>
        <taxon>Shewanella</taxon>
    </lineage>
</organism>
<dbReference type="RefSeq" id="WP_220110191.1">
    <property type="nucleotide sequence ID" value="NZ_JAHZST010000009.1"/>
</dbReference>
<keyword evidence="2" id="KW-1185">Reference proteome</keyword>
<sequence length="162" mass="18497">MRRVIIFGNSGSGKSTLAKKLCESEGLAHLDLDTLAWQPMGDNQAPLRMPLDESKQALDLFVAENDSWVIEGCYIDLVALVSDKATELIFMDLDAAKCIANARSRPWEPHKYESKDAQDANLAMLLEWISQYYHREDEFSHLSHNAFFDRYTSKKTRLIENV</sequence>
<dbReference type="PANTHER" id="PTHR37816:SF2">
    <property type="entry name" value="DNA TOPOLOGY MODULATION PROTEIN FLAR-RELATED PROTEIN"/>
    <property type="match status" value="1"/>
</dbReference>
<dbReference type="InterPro" id="IPR052922">
    <property type="entry name" value="Cytidylate_Kinase-2"/>
</dbReference>
<dbReference type="Proteomes" id="UP001195963">
    <property type="component" value="Unassembled WGS sequence"/>
</dbReference>
<protein>
    <submittedName>
        <fullName evidence="1">AAA family ATPase</fullName>
    </submittedName>
</protein>
<evidence type="ECO:0000313" key="1">
    <source>
        <dbReference type="EMBL" id="MBW8184705.1"/>
    </source>
</evidence>
<accession>A0ABS7E578</accession>
<dbReference type="EMBL" id="JAHZST010000009">
    <property type="protein sequence ID" value="MBW8184705.1"/>
    <property type="molecule type" value="Genomic_DNA"/>
</dbReference>
<evidence type="ECO:0000313" key="2">
    <source>
        <dbReference type="Proteomes" id="UP001195963"/>
    </source>
</evidence>
<dbReference type="PANTHER" id="PTHR37816">
    <property type="entry name" value="YALI0E33011P"/>
    <property type="match status" value="1"/>
</dbReference>
<dbReference type="Gene3D" id="3.40.50.300">
    <property type="entry name" value="P-loop containing nucleotide triphosphate hydrolases"/>
    <property type="match status" value="1"/>
</dbReference>
<dbReference type="SUPFAM" id="SSF52540">
    <property type="entry name" value="P-loop containing nucleoside triphosphate hydrolases"/>
    <property type="match status" value="1"/>
</dbReference>
<comment type="caution">
    <text evidence="1">The sequence shown here is derived from an EMBL/GenBank/DDBJ whole genome shotgun (WGS) entry which is preliminary data.</text>
</comment>